<dbReference type="GO" id="GO:0005694">
    <property type="term" value="C:chromosome"/>
    <property type="evidence" value="ECO:0007669"/>
    <property type="project" value="UniProtKB-SubCell"/>
</dbReference>
<dbReference type="PANTHER" id="PTHR46267">
    <property type="entry name" value="SINGLE MYB HISTONE 4"/>
    <property type="match status" value="1"/>
</dbReference>
<dbReference type="GO" id="GO:0005634">
    <property type="term" value="C:nucleus"/>
    <property type="evidence" value="ECO:0007669"/>
    <property type="project" value="UniProtKB-SubCell"/>
</dbReference>
<evidence type="ECO:0000313" key="8">
    <source>
        <dbReference type="EMBL" id="KAB5526513.1"/>
    </source>
</evidence>
<organism evidence="8 9">
    <name type="scientific">Salix brachista</name>
    <dbReference type="NCBI Taxonomy" id="2182728"/>
    <lineage>
        <taxon>Eukaryota</taxon>
        <taxon>Viridiplantae</taxon>
        <taxon>Streptophyta</taxon>
        <taxon>Embryophyta</taxon>
        <taxon>Tracheophyta</taxon>
        <taxon>Spermatophyta</taxon>
        <taxon>Magnoliopsida</taxon>
        <taxon>eudicotyledons</taxon>
        <taxon>Gunneridae</taxon>
        <taxon>Pentapetalae</taxon>
        <taxon>rosids</taxon>
        <taxon>fabids</taxon>
        <taxon>Malpighiales</taxon>
        <taxon>Salicaceae</taxon>
        <taxon>Saliceae</taxon>
        <taxon>Salix</taxon>
    </lineage>
</organism>
<evidence type="ECO:0000256" key="1">
    <source>
        <dbReference type="ARBA" id="ARBA00004123"/>
    </source>
</evidence>
<dbReference type="InterPro" id="IPR044597">
    <property type="entry name" value="SMH1-6"/>
</dbReference>
<evidence type="ECO:0000256" key="5">
    <source>
        <dbReference type="ARBA" id="ARBA00023242"/>
    </source>
</evidence>
<keyword evidence="9" id="KW-1185">Reference proteome</keyword>
<evidence type="ECO:0000256" key="3">
    <source>
        <dbReference type="ARBA" id="ARBA00022454"/>
    </source>
</evidence>
<keyword evidence="4" id="KW-0238">DNA-binding</keyword>
<sequence>MNSNVKRMEKEFMMVKHKYRIASSSTVSEGRRNHPLPEGKQKDMLKLERSKSKILTKAQVDQDLLKIRGMTALEAAAAAAKAVAEAETAIAEAEAAAREAEKAEAEAEAAQVFAKAAIKAFKHRACHPCSCLLLPLIIILSPILYQCYNVGLRLFEREISVIRSGLSRDDRMLRWKSPPGIRDLLDADKICVLAFFLFILYCTRNKKGGGGSGNPSLILASQPLELELV</sequence>
<gene>
    <name evidence="8" type="ORF">DKX38_020360</name>
</gene>
<accession>A0A5N5KB10</accession>
<evidence type="ECO:0000256" key="6">
    <source>
        <dbReference type="SAM" id="Coils"/>
    </source>
</evidence>
<proteinExistence type="predicted"/>
<protein>
    <submittedName>
        <fullName evidence="8">Uncharacterized protein</fullName>
    </submittedName>
</protein>
<evidence type="ECO:0000256" key="2">
    <source>
        <dbReference type="ARBA" id="ARBA00004286"/>
    </source>
</evidence>
<dbReference type="GO" id="GO:0003691">
    <property type="term" value="F:double-stranded telomeric DNA binding"/>
    <property type="evidence" value="ECO:0007669"/>
    <property type="project" value="InterPro"/>
</dbReference>
<evidence type="ECO:0000313" key="9">
    <source>
        <dbReference type="Proteomes" id="UP000326939"/>
    </source>
</evidence>
<keyword evidence="3" id="KW-0158">Chromosome</keyword>
<comment type="subcellular location">
    <subcellularLocation>
        <location evidence="2">Chromosome</location>
    </subcellularLocation>
    <subcellularLocation>
        <location evidence="1">Nucleus</location>
    </subcellularLocation>
</comment>
<evidence type="ECO:0000256" key="7">
    <source>
        <dbReference type="SAM" id="Phobius"/>
    </source>
</evidence>
<reference evidence="9" key="1">
    <citation type="journal article" date="2019" name="Gigascience">
        <title>De novo genome assembly of the endangered Acer yangbiense, a plant species with extremely small populations endemic to Yunnan Province, China.</title>
        <authorList>
            <person name="Yang J."/>
            <person name="Wariss H.M."/>
            <person name="Tao L."/>
            <person name="Zhang R."/>
            <person name="Yun Q."/>
            <person name="Hollingsworth P."/>
            <person name="Dao Z."/>
            <person name="Luo G."/>
            <person name="Guo H."/>
            <person name="Ma Y."/>
            <person name="Sun W."/>
        </authorList>
    </citation>
    <scope>NUCLEOTIDE SEQUENCE [LARGE SCALE GENOMIC DNA]</scope>
    <source>
        <strain evidence="9">cv. br00</strain>
    </source>
</reference>
<dbReference type="Proteomes" id="UP000326939">
    <property type="component" value="Chromosome 14"/>
</dbReference>
<keyword evidence="7" id="KW-0812">Transmembrane</keyword>
<dbReference type="AlphaFoldDB" id="A0A5N5KB10"/>
<dbReference type="PANTHER" id="PTHR46267:SF11">
    <property type="entry name" value="TELOMERE REPEAT-BINDING FACTOR 2"/>
    <property type="match status" value="1"/>
</dbReference>
<feature type="coiled-coil region" evidence="6">
    <location>
        <begin position="76"/>
        <end position="113"/>
    </location>
</feature>
<comment type="caution">
    <text evidence="8">The sequence shown here is derived from an EMBL/GenBank/DDBJ whole genome shotgun (WGS) entry which is preliminary data.</text>
</comment>
<name>A0A5N5KB10_9ROSI</name>
<dbReference type="EMBL" id="VDCV01000014">
    <property type="protein sequence ID" value="KAB5526513.1"/>
    <property type="molecule type" value="Genomic_DNA"/>
</dbReference>
<feature type="transmembrane region" description="Helical" evidence="7">
    <location>
        <begin position="125"/>
        <end position="145"/>
    </location>
</feature>
<keyword evidence="5" id="KW-0539">Nucleus</keyword>
<evidence type="ECO:0000256" key="4">
    <source>
        <dbReference type="ARBA" id="ARBA00023125"/>
    </source>
</evidence>
<keyword evidence="7" id="KW-0472">Membrane</keyword>
<keyword evidence="7" id="KW-1133">Transmembrane helix</keyword>
<keyword evidence="6" id="KW-0175">Coiled coil</keyword>